<protein>
    <submittedName>
        <fullName evidence="7">Ribonuclease</fullName>
    </submittedName>
</protein>
<feature type="transmembrane region" description="Helical" evidence="6">
    <location>
        <begin position="201"/>
        <end position="221"/>
    </location>
</feature>
<keyword evidence="5 6" id="KW-0472">Membrane</keyword>
<name>A0A0A2UWW5_9BACI</name>
<dbReference type="PIRSF" id="PIRSF035875">
    <property type="entry name" value="RNase_BN"/>
    <property type="match status" value="1"/>
</dbReference>
<organism evidence="7 8">
    <name type="scientific">Pontibacillus chungwhensis BH030062</name>
    <dbReference type="NCBI Taxonomy" id="1385513"/>
    <lineage>
        <taxon>Bacteria</taxon>
        <taxon>Bacillati</taxon>
        <taxon>Bacillota</taxon>
        <taxon>Bacilli</taxon>
        <taxon>Bacillales</taxon>
        <taxon>Bacillaceae</taxon>
        <taxon>Pontibacillus</taxon>
    </lineage>
</organism>
<dbReference type="GO" id="GO:0005886">
    <property type="term" value="C:plasma membrane"/>
    <property type="evidence" value="ECO:0007669"/>
    <property type="project" value="UniProtKB-SubCell"/>
</dbReference>
<dbReference type="OrthoDB" id="9775903at2"/>
<evidence type="ECO:0000256" key="1">
    <source>
        <dbReference type="ARBA" id="ARBA00004651"/>
    </source>
</evidence>
<dbReference type="NCBIfam" id="TIGR00765">
    <property type="entry name" value="yihY_not_rbn"/>
    <property type="match status" value="1"/>
</dbReference>
<evidence type="ECO:0000256" key="4">
    <source>
        <dbReference type="ARBA" id="ARBA00022989"/>
    </source>
</evidence>
<dbReference type="AlphaFoldDB" id="A0A0A2UWW5"/>
<evidence type="ECO:0000313" key="8">
    <source>
        <dbReference type="Proteomes" id="UP000030153"/>
    </source>
</evidence>
<feature type="transmembrane region" description="Helical" evidence="6">
    <location>
        <begin position="165"/>
        <end position="189"/>
    </location>
</feature>
<keyword evidence="3 6" id="KW-0812">Transmembrane</keyword>
<gene>
    <name evidence="7" type="ORF">N780_17230</name>
</gene>
<keyword evidence="8" id="KW-1185">Reference proteome</keyword>
<keyword evidence="2" id="KW-1003">Cell membrane</keyword>
<feature type="transmembrane region" description="Helical" evidence="6">
    <location>
        <begin position="123"/>
        <end position="145"/>
    </location>
</feature>
<evidence type="ECO:0000256" key="3">
    <source>
        <dbReference type="ARBA" id="ARBA00022692"/>
    </source>
</evidence>
<keyword evidence="4 6" id="KW-1133">Transmembrane helix</keyword>
<comment type="caution">
    <text evidence="7">The sequence shown here is derived from an EMBL/GenBank/DDBJ whole genome shotgun (WGS) entry which is preliminary data.</text>
</comment>
<dbReference type="Pfam" id="PF03631">
    <property type="entry name" value="Virul_fac_BrkB"/>
    <property type="match status" value="1"/>
</dbReference>
<evidence type="ECO:0000256" key="6">
    <source>
        <dbReference type="SAM" id="Phobius"/>
    </source>
</evidence>
<sequence>MSTIIQFGKDLFRRFSDHEVAGLAAQLAYFFLLSIFPFMIFLIALMAYLPISIEDIVLAMSRYIPSEAMDLLTTNLETKNTGLLSVGLLATLWSASNGTNAVMRAFNRAYNVQEDRSFIKSRLIAIVLTVAMFIVILVALMLPVFGKAIGVYIFSWFGVSEDFLAIWNALRWVISSTLFLLVLMSLYILAPNHHVNIRQSFIGAVFATVAWQAASLGFSFYVNSGVSNYSATYGSLGAVIILMIWFYLSGVVIILGGEINAMLRERQWFKR</sequence>
<comment type="subcellular location">
    <subcellularLocation>
        <location evidence="1">Cell membrane</location>
        <topology evidence="1">Multi-pass membrane protein</topology>
    </subcellularLocation>
</comment>
<proteinExistence type="predicted"/>
<feature type="transmembrane region" description="Helical" evidence="6">
    <location>
        <begin position="233"/>
        <end position="256"/>
    </location>
</feature>
<dbReference type="PANTHER" id="PTHR30213">
    <property type="entry name" value="INNER MEMBRANE PROTEIN YHJD"/>
    <property type="match status" value="1"/>
</dbReference>
<evidence type="ECO:0000256" key="5">
    <source>
        <dbReference type="ARBA" id="ARBA00023136"/>
    </source>
</evidence>
<dbReference type="PANTHER" id="PTHR30213:SF0">
    <property type="entry name" value="UPF0761 MEMBRANE PROTEIN YIHY"/>
    <property type="match status" value="1"/>
</dbReference>
<feature type="transmembrane region" description="Helical" evidence="6">
    <location>
        <begin position="82"/>
        <end position="102"/>
    </location>
</feature>
<feature type="transmembrane region" description="Helical" evidence="6">
    <location>
        <begin position="20"/>
        <end position="51"/>
    </location>
</feature>
<dbReference type="STRING" id="1385513.N780_17230"/>
<dbReference type="EMBL" id="AVBG01000008">
    <property type="protein sequence ID" value="KGP91016.1"/>
    <property type="molecule type" value="Genomic_DNA"/>
</dbReference>
<evidence type="ECO:0000256" key="2">
    <source>
        <dbReference type="ARBA" id="ARBA00022475"/>
    </source>
</evidence>
<dbReference type="eggNOG" id="COG1295">
    <property type="taxonomic scope" value="Bacteria"/>
</dbReference>
<dbReference type="InterPro" id="IPR017039">
    <property type="entry name" value="Virul_fac_BrkB"/>
</dbReference>
<dbReference type="Proteomes" id="UP000030153">
    <property type="component" value="Unassembled WGS sequence"/>
</dbReference>
<accession>A0A0A2UWW5</accession>
<dbReference type="RefSeq" id="WP_036783983.1">
    <property type="nucleotide sequence ID" value="NZ_AVBG01000008.1"/>
</dbReference>
<evidence type="ECO:0000313" key="7">
    <source>
        <dbReference type="EMBL" id="KGP91016.1"/>
    </source>
</evidence>
<reference evidence="7 8" key="1">
    <citation type="submission" date="2013-08" db="EMBL/GenBank/DDBJ databases">
        <title>Genome of Pontibacillus chungwhensis.</title>
        <authorList>
            <person name="Wang Q."/>
            <person name="Wang G."/>
        </authorList>
    </citation>
    <scope>NUCLEOTIDE SEQUENCE [LARGE SCALE GENOMIC DNA]</scope>
    <source>
        <strain evidence="7 8">BH030062</strain>
    </source>
</reference>